<dbReference type="Gene3D" id="3.40.50.360">
    <property type="match status" value="1"/>
</dbReference>
<evidence type="ECO:0000313" key="4">
    <source>
        <dbReference type="EMBL" id="MBC5788130.1"/>
    </source>
</evidence>
<dbReference type="InterPro" id="IPR029039">
    <property type="entry name" value="Flavoprotein-like_sf"/>
</dbReference>
<accession>A0ABR7ISL0</accession>
<evidence type="ECO:0000259" key="3">
    <source>
        <dbReference type="Pfam" id="PF03358"/>
    </source>
</evidence>
<proteinExistence type="predicted"/>
<dbReference type="Pfam" id="PF03358">
    <property type="entry name" value="FMN_red"/>
    <property type="match status" value="1"/>
</dbReference>
<dbReference type="PANTHER" id="PTHR43278">
    <property type="entry name" value="NAD(P)H-DEPENDENT FMN-CONTAINING OXIDOREDUCTASE YWQN-RELATED"/>
    <property type="match status" value="1"/>
</dbReference>
<dbReference type="SUPFAM" id="SSF52218">
    <property type="entry name" value="Flavoproteins"/>
    <property type="match status" value="1"/>
</dbReference>
<keyword evidence="5" id="KW-1185">Reference proteome</keyword>
<dbReference type="Proteomes" id="UP000649151">
    <property type="component" value="Unassembled WGS sequence"/>
</dbReference>
<protein>
    <submittedName>
        <fullName evidence="4">Flavodoxin family protein</fullName>
    </submittedName>
</protein>
<keyword evidence="2" id="KW-0288">FMN</keyword>
<gene>
    <name evidence="4" type="ORF">H8Z77_08880</name>
</gene>
<reference evidence="4 5" key="1">
    <citation type="submission" date="2020-08" db="EMBL/GenBank/DDBJ databases">
        <title>Genome public.</title>
        <authorList>
            <person name="Liu C."/>
            <person name="Sun Q."/>
        </authorList>
    </citation>
    <scope>NUCLEOTIDE SEQUENCE [LARGE SCALE GENOMIC DNA]</scope>
    <source>
        <strain evidence="4 5">NSJ-27</strain>
    </source>
</reference>
<organism evidence="4 5">
    <name type="scientific">Clostridium facile</name>
    <dbReference type="NCBI Taxonomy" id="2763035"/>
    <lineage>
        <taxon>Bacteria</taxon>
        <taxon>Bacillati</taxon>
        <taxon>Bacillota</taxon>
        <taxon>Clostridia</taxon>
        <taxon>Eubacteriales</taxon>
        <taxon>Clostridiaceae</taxon>
        <taxon>Clostridium</taxon>
    </lineage>
</organism>
<dbReference type="PANTHER" id="PTHR43278:SF2">
    <property type="entry name" value="IRON-SULFUR FLAVOPROTEIN"/>
    <property type="match status" value="1"/>
</dbReference>
<comment type="caution">
    <text evidence="4">The sequence shown here is derived from an EMBL/GenBank/DDBJ whole genome shotgun (WGS) entry which is preliminary data.</text>
</comment>
<feature type="domain" description="NADPH-dependent FMN reductase-like" evidence="3">
    <location>
        <begin position="3"/>
        <end position="107"/>
    </location>
</feature>
<keyword evidence="1" id="KW-0285">Flavoprotein</keyword>
<name>A0ABR7ISL0_9CLOT</name>
<evidence type="ECO:0000313" key="5">
    <source>
        <dbReference type="Proteomes" id="UP000649151"/>
    </source>
</evidence>
<sequence length="183" mass="20423">MKKLVAVLGSSRAQSASKKVAMEIIRGAKENGYEVVIYETFQMELKGCIGCGSCRRNGTDCIIHDGMQDYYSELHHCDALLITSPNYYSQISGQMITFMNRHYCMTNQDRSSRLQPGIQLIGVFAQGAPENYEKYQANYDWYLSLFTAKGMELAGKIVVGGDSDLKENGAIMKKAYSIGKNLK</sequence>
<dbReference type="InterPro" id="IPR005025">
    <property type="entry name" value="FMN_Rdtase-like_dom"/>
</dbReference>
<dbReference type="EMBL" id="JACOQK010000001">
    <property type="protein sequence ID" value="MBC5788130.1"/>
    <property type="molecule type" value="Genomic_DNA"/>
</dbReference>
<dbReference type="RefSeq" id="WP_186996788.1">
    <property type="nucleotide sequence ID" value="NZ_JACOQK010000001.1"/>
</dbReference>
<evidence type="ECO:0000256" key="2">
    <source>
        <dbReference type="ARBA" id="ARBA00022643"/>
    </source>
</evidence>
<evidence type="ECO:0000256" key="1">
    <source>
        <dbReference type="ARBA" id="ARBA00022630"/>
    </source>
</evidence>
<dbReference type="InterPro" id="IPR051796">
    <property type="entry name" value="ISF_SsuE-like"/>
</dbReference>